<proteinExistence type="predicted"/>
<feature type="chain" id="PRO_5013735908" description="Lipoprotein" evidence="1">
    <location>
        <begin position="33"/>
        <end position="213"/>
    </location>
</feature>
<dbReference type="PROSITE" id="PS51257">
    <property type="entry name" value="PROKAR_LIPOPROTEIN"/>
    <property type="match status" value="1"/>
</dbReference>
<evidence type="ECO:0000256" key="1">
    <source>
        <dbReference type="SAM" id="SignalP"/>
    </source>
</evidence>
<dbReference type="AlphaFoldDB" id="A0A2H1HWW4"/>
<dbReference type="Proteomes" id="UP000234498">
    <property type="component" value="Unassembled WGS sequence"/>
</dbReference>
<gene>
    <name evidence="2" type="ORF">BLIN101_00690</name>
</gene>
<dbReference type="EMBL" id="FXZA01000001">
    <property type="protein sequence ID" value="SMX67350.1"/>
    <property type="molecule type" value="Genomic_DNA"/>
</dbReference>
<evidence type="ECO:0000313" key="2">
    <source>
        <dbReference type="EMBL" id="SMX67350.1"/>
    </source>
</evidence>
<feature type="signal peptide" evidence="1">
    <location>
        <begin position="1"/>
        <end position="32"/>
    </location>
</feature>
<accession>A0A2H1HWW4</accession>
<evidence type="ECO:0008006" key="4">
    <source>
        <dbReference type="Google" id="ProtNLM"/>
    </source>
</evidence>
<name>A0A2H1HWW4_BRELN</name>
<keyword evidence="1" id="KW-0732">Signal</keyword>
<evidence type="ECO:0000313" key="3">
    <source>
        <dbReference type="Proteomes" id="UP000234498"/>
    </source>
</evidence>
<protein>
    <recommendedName>
        <fullName evidence="4">Lipoprotein</fullName>
    </recommendedName>
</protein>
<reference evidence="2 3" key="1">
    <citation type="submission" date="2017-03" db="EMBL/GenBank/DDBJ databases">
        <authorList>
            <person name="Afonso C.L."/>
            <person name="Miller P.J."/>
            <person name="Scott M.A."/>
            <person name="Spackman E."/>
            <person name="Goraichik I."/>
            <person name="Dimitrov K.M."/>
            <person name="Suarez D.L."/>
            <person name="Swayne D.E."/>
        </authorList>
    </citation>
    <scope>NUCLEOTIDE SEQUENCE [LARGE SCALE GENOMIC DNA]</scope>
    <source>
        <strain evidence="2 3">Mu101</strain>
    </source>
</reference>
<sequence>MRTGSSRPYRRPAQVFVAVFCALSLVSVVGCADNSPVAAPTSTLPAQHPDASSTDDPAEVAIPDYETDLDLDQEEKKAVEGALVAFIGYIDTINRVFSSGGKDLNDIENYAAADSLESLRQSANDLEKDGQYMAGVYDYYNIRVQDVGISSNTSDKHTVKILFCSHDSKHAVVDKDESMPNQPKTSLTILQTASKLNGKWKISNQELWSKKCE</sequence>
<organism evidence="2 3">
    <name type="scientific">Brevibacterium linens</name>
    <dbReference type="NCBI Taxonomy" id="1703"/>
    <lineage>
        <taxon>Bacteria</taxon>
        <taxon>Bacillati</taxon>
        <taxon>Actinomycetota</taxon>
        <taxon>Actinomycetes</taxon>
        <taxon>Micrococcales</taxon>
        <taxon>Brevibacteriaceae</taxon>
        <taxon>Brevibacterium</taxon>
    </lineage>
</organism>
<dbReference type="RefSeq" id="WP_145998843.1">
    <property type="nucleotide sequence ID" value="NZ_FXZA01000001.1"/>
</dbReference>
<dbReference type="OrthoDB" id="4803327at2"/>